<evidence type="ECO:0000313" key="2">
    <source>
        <dbReference type="EMBL" id="GKV46901.1"/>
    </source>
</evidence>
<reference evidence="2 3" key="1">
    <citation type="journal article" date="2021" name="Commun. Biol.">
        <title>The genome of Shorea leprosula (Dipterocarpaceae) highlights the ecological relevance of drought in aseasonal tropical rainforests.</title>
        <authorList>
            <person name="Ng K.K.S."/>
            <person name="Kobayashi M.J."/>
            <person name="Fawcett J.A."/>
            <person name="Hatakeyama M."/>
            <person name="Paape T."/>
            <person name="Ng C.H."/>
            <person name="Ang C.C."/>
            <person name="Tnah L.H."/>
            <person name="Lee C.T."/>
            <person name="Nishiyama T."/>
            <person name="Sese J."/>
            <person name="O'Brien M.J."/>
            <person name="Copetti D."/>
            <person name="Mohd Noor M.I."/>
            <person name="Ong R.C."/>
            <person name="Putra M."/>
            <person name="Sireger I.Z."/>
            <person name="Indrioko S."/>
            <person name="Kosugi Y."/>
            <person name="Izuno A."/>
            <person name="Isagi Y."/>
            <person name="Lee S.L."/>
            <person name="Shimizu K.K."/>
        </authorList>
    </citation>
    <scope>NUCLEOTIDE SEQUENCE [LARGE SCALE GENOMIC DNA]</scope>
    <source>
        <strain evidence="2">214</strain>
    </source>
</reference>
<dbReference type="Proteomes" id="UP001054252">
    <property type="component" value="Unassembled WGS sequence"/>
</dbReference>
<sequence length="47" mass="5298">MRKLLDAMSCRLGTLTTYPSLPSDDMINDGWLPNKPIGIRRLGLRNP</sequence>
<protein>
    <submittedName>
        <fullName evidence="2">Uncharacterized protein</fullName>
    </submittedName>
</protein>
<dbReference type="EMBL" id="BPVZ01000218">
    <property type="protein sequence ID" value="GKV46901.1"/>
    <property type="molecule type" value="Genomic_DNA"/>
</dbReference>
<name>A0AAV5MDG4_9ROSI</name>
<dbReference type="AlphaFoldDB" id="A0AAV5MDG4"/>
<evidence type="ECO:0000313" key="1">
    <source>
        <dbReference type="EMBL" id="GKV44490.1"/>
    </source>
</evidence>
<keyword evidence="3" id="KW-1185">Reference proteome</keyword>
<evidence type="ECO:0000313" key="3">
    <source>
        <dbReference type="Proteomes" id="UP001054252"/>
    </source>
</evidence>
<proteinExistence type="predicted"/>
<gene>
    <name evidence="1" type="ORF">SLEP1_g51668</name>
    <name evidence="2" type="ORF">SLEP1_g53860</name>
</gene>
<organism evidence="2 3">
    <name type="scientific">Rubroshorea leprosula</name>
    <dbReference type="NCBI Taxonomy" id="152421"/>
    <lineage>
        <taxon>Eukaryota</taxon>
        <taxon>Viridiplantae</taxon>
        <taxon>Streptophyta</taxon>
        <taxon>Embryophyta</taxon>
        <taxon>Tracheophyta</taxon>
        <taxon>Spermatophyta</taxon>
        <taxon>Magnoliopsida</taxon>
        <taxon>eudicotyledons</taxon>
        <taxon>Gunneridae</taxon>
        <taxon>Pentapetalae</taxon>
        <taxon>rosids</taxon>
        <taxon>malvids</taxon>
        <taxon>Malvales</taxon>
        <taxon>Dipterocarpaceae</taxon>
        <taxon>Rubroshorea</taxon>
    </lineage>
</organism>
<comment type="caution">
    <text evidence="2">The sequence shown here is derived from an EMBL/GenBank/DDBJ whole genome shotgun (WGS) entry which is preliminary data.</text>
</comment>
<accession>A0AAV5MDG4</accession>
<dbReference type="EMBL" id="BPVZ01000182">
    <property type="protein sequence ID" value="GKV44490.1"/>
    <property type="molecule type" value="Genomic_DNA"/>
</dbReference>